<dbReference type="SUPFAM" id="SSF53850">
    <property type="entry name" value="Periplasmic binding protein-like II"/>
    <property type="match status" value="1"/>
</dbReference>
<reference evidence="8" key="1">
    <citation type="journal article" date="2019" name="Int. J. Syst. Evol. Microbiol.">
        <title>The Global Catalogue of Microorganisms (GCM) 10K type strain sequencing project: providing services to taxonomists for standard genome sequencing and annotation.</title>
        <authorList>
            <consortium name="The Broad Institute Genomics Platform"/>
            <consortium name="The Broad Institute Genome Sequencing Center for Infectious Disease"/>
            <person name="Wu L."/>
            <person name="Ma J."/>
        </authorList>
    </citation>
    <scope>NUCLEOTIDE SEQUENCE [LARGE SCALE GENOMIC DNA]</scope>
    <source>
        <strain evidence="8">CCUG 61696</strain>
    </source>
</reference>
<dbReference type="Pfam" id="PF03466">
    <property type="entry name" value="LysR_substrate"/>
    <property type="match status" value="1"/>
</dbReference>
<dbReference type="SUPFAM" id="SSF46785">
    <property type="entry name" value="Winged helix' DNA-binding domain"/>
    <property type="match status" value="1"/>
</dbReference>
<evidence type="ECO:0000256" key="2">
    <source>
        <dbReference type="ARBA" id="ARBA00023015"/>
    </source>
</evidence>
<name>A0ABW3Z5V4_9HYPH</name>
<sequence length="314" mass="33706">MINLSLRQLRYFVALVELGSFSAAARRVGVTQSTLSAAIQEMETTLGVRLAERSGRRFELTAAGAALVDRAISIVAQVDDLPNLLAQAERPLTSWLRLGVIPSVAPFLLPRALPSIREAFPDLSLSVREALSRTLIGDIRSGALDAAIMALPLAVDDCETAPFWQDRFFVAAATGHRLAGRPSVAAEELAGERILLLEPGHCLRDQVLNLTGLGAEDELGEVKAMSIATLVQLAANGLGLTILPEIAVAAGVADGAPLTMIPCDGERSSRSLVLVWRKGASRRAEFALFAEHLRGLCERHFDALSDRSAMRRRA</sequence>
<evidence type="ECO:0000256" key="4">
    <source>
        <dbReference type="ARBA" id="ARBA00023159"/>
    </source>
</evidence>
<evidence type="ECO:0000259" key="6">
    <source>
        <dbReference type="PROSITE" id="PS50931"/>
    </source>
</evidence>
<keyword evidence="5" id="KW-0804">Transcription</keyword>
<dbReference type="Gene3D" id="1.10.10.10">
    <property type="entry name" value="Winged helix-like DNA-binding domain superfamily/Winged helix DNA-binding domain"/>
    <property type="match status" value="1"/>
</dbReference>
<dbReference type="PROSITE" id="PS50931">
    <property type="entry name" value="HTH_LYSR"/>
    <property type="match status" value="1"/>
</dbReference>
<dbReference type="Gene3D" id="3.40.190.10">
    <property type="entry name" value="Periplasmic binding protein-like II"/>
    <property type="match status" value="2"/>
</dbReference>
<feature type="domain" description="HTH lysR-type" evidence="6">
    <location>
        <begin position="4"/>
        <end position="61"/>
    </location>
</feature>
<dbReference type="RefSeq" id="WP_378774862.1">
    <property type="nucleotide sequence ID" value="NZ_JBHTMX010000035.1"/>
</dbReference>
<evidence type="ECO:0000313" key="8">
    <source>
        <dbReference type="Proteomes" id="UP001597171"/>
    </source>
</evidence>
<dbReference type="PRINTS" id="PR00039">
    <property type="entry name" value="HTHLYSR"/>
</dbReference>
<protein>
    <submittedName>
        <fullName evidence="7">Hydrogen peroxide-inducible genes activator</fullName>
    </submittedName>
</protein>
<evidence type="ECO:0000256" key="5">
    <source>
        <dbReference type="ARBA" id="ARBA00023163"/>
    </source>
</evidence>
<dbReference type="CDD" id="cd08411">
    <property type="entry name" value="PBP2_OxyR"/>
    <property type="match status" value="1"/>
</dbReference>
<proteinExistence type="inferred from homology"/>
<dbReference type="PANTHER" id="PTHR30346:SF26">
    <property type="entry name" value="HYDROGEN PEROXIDE-INDUCIBLE GENES ACTIVATOR"/>
    <property type="match status" value="1"/>
</dbReference>
<dbReference type="PANTHER" id="PTHR30346">
    <property type="entry name" value="TRANSCRIPTIONAL DUAL REGULATOR HCAR-RELATED"/>
    <property type="match status" value="1"/>
</dbReference>
<evidence type="ECO:0000256" key="1">
    <source>
        <dbReference type="ARBA" id="ARBA00009437"/>
    </source>
</evidence>
<evidence type="ECO:0000256" key="3">
    <source>
        <dbReference type="ARBA" id="ARBA00023125"/>
    </source>
</evidence>
<dbReference type="InterPro" id="IPR036390">
    <property type="entry name" value="WH_DNA-bd_sf"/>
</dbReference>
<keyword evidence="2" id="KW-0805">Transcription regulation</keyword>
<accession>A0ABW3Z5V4</accession>
<dbReference type="EMBL" id="JBHTMX010000035">
    <property type="protein sequence ID" value="MFD1331649.1"/>
    <property type="molecule type" value="Genomic_DNA"/>
</dbReference>
<comment type="similarity">
    <text evidence="1">Belongs to the LysR transcriptional regulatory family.</text>
</comment>
<keyword evidence="3" id="KW-0238">DNA-binding</keyword>
<gene>
    <name evidence="7" type="ORF">ACFQ4O_06500</name>
</gene>
<dbReference type="Pfam" id="PF00126">
    <property type="entry name" value="HTH_1"/>
    <property type="match status" value="1"/>
</dbReference>
<keyword evidence="8" id="KW-1185">Reference proteome</keyword>
<keyword evidence="4" id="KW-0010">Activator</keyword>
<dbReference type="Proteomes" id="UP001597171">
    <property type="component" value="Unassembled WGS sequence"/>
</dbReference>
<dbReference type="InterPro" id="IPR000847">
    <property type="entry name" value="LysR_HTH_N"/>
</dbReference>
<organism evidence="7 8">
    <name type="scientific">Methylopila musalis</name>
    <dbReference type="NCBI Taxonomy" id="1134781"/>
    <lineage>
        <taxon>Bacteria</taxon>
        <taxon>Pseudomonadati</taxon>
        <taxon>Pseudomonadota</taxon>
        <taxon>Alphaproteobacteria</taxon>
        <taxon>Hyphomicrobiales</taxon>
        <taxon>Methylopilaceae</taxon>
        <taxon>Methylopila</taxon>
    </lineage>
</organism>
<dbReference type="InterPro" id="IPR005119">
    <property type="entry name" value="LysR_subst-bd"/>
</dbReference>
<comment type="caution">
    <text evidence="7">The sequence shown here is derived from an EMBL/GenBank/DDBJ whole genome shotgun (WGS) entry which is preliminary data.</text>
</comment>
<evidence type="ECO:0000313" key="7">
    <source>
        <dbReference type="EMBL" id="MFD1331649.1"/>
    </source>
</evidence>
<dbReference type="InterPro" id="IPR036388">
    <property type="entry name" value="WH-like_DNA-bd_sf"/>
</dbReference>